<reference evidence="5 6" key="1">
    <citation type="submission" date="2019-04" db="EMBL/GenBank/DDBJ databases">
        <title>Phreatobacter aquaticus sp. nov.</title>
        <authorList>
            <person name="Choi A."/>
        </authorList>
    </citation>
    <scope>NUCLEOTIDE SEQUENCE [LARGE SCALE GENOMIC DNA]</scope>
    <source>
        <strain evidence="5 6">KCTC 52518</strain>
    </source>
</reference>
<dbReference type="AlphaFoldDB" id="A0A4D7B9K2"/>
<dbReference type="PROSITE" id="PS50943">
    <property type="entry name" value="HTH_CROC1"/>
    <property type="match status" value="1"/>
</dbReference>
<dbReference type="InterPro" id="IPR001387">
    <property type="entry name" value="Cro/C1-type_HTH"/>
</dbReference>
<proteinExistence type="predicted"/>
<dbReference type="InterPro" id="IPR015927">
    <property type="entry name" value="Peptidase_S24_S26A/B/C"/>
</dbReference>
<evidence type="ECO:0000256" key="1">
    <source>
        <dbReference type="ARBA" id="ARBA00023015"/>
    </source>
</evidence>
<keyword evidence="2" id="KW-0238">DNA-binding</keyword>
<dbReference type="GO" id="GO:0003677">
    <property type="term" value="F:DNA binding"/>
    <property type="evidence" value="ECO:0007669"/>
    <property type="project" value="UniProtKB-KW"/>
</dbReference>
<dbReference type="Proteomes" id="UP000298781">
    <property type="component" value="Chromosome"/>
</dbReference>
<sequence length="236" mass="26019">MADPATVSTTAPLTRGDRIRAARKQRGWTQGQLGEALGVSSQAVSQWEQGRTDPEIDRLQQAADLLGVQRDWLTSGLGPDRSEAQGPAPVIAPFAPAIVPGADLVGARDFPIYAAAQGGEGHLIVTFDPIEVVKRPAILEGVKGAYGIMVYGDSMSPAYRWGDMALINPHMQPARDEVHVFYDHGPNGEAEAIIKNLISWNDRMWKLEQFRPEKQFDVARVDWPICHRVVGKYNRR</sequence>
<evidence type="ECO:0000313" key="5">
    <source>
        <dbReference type="EMBL" id="QCI67230.1"/>
    </source>
</evidence>
<dbReference type="KEGG" id="pstg:E8M01_25145"/>
<dbReference type="SUPFAM" id="SSF51306">
    <property type="entry name" value="LexA/Signal peptidase"/>
    <property type="match status" value="1"/>
</dbReference>
<evidence type="ECO:0000256" key="3">
    <source>
        <dbReference type="ARBA" id="ARBA00023163"/>
    </source>
</evidence>
<feature type="domain" description="HTH cro/C1-type" evidence="4">
    <location>
        <begin position="19"/>
        <end position="73"/>
    </location>
</feature>
<dbReference type="InterPro" id="IPR010982">
    <property type="entry name" value="Lambda_DNA-bd_dom_sf"/>
</dbReference>
<evidence type="ECO:0000313" key="6">
    <source>
        <dbReference type="Proteomes" id="UP000298781"/>
    </source>
</evidence>
<name>A0A4D7B9K2_9HYPH</name>
<dbReference type="OrthoDB" id="528805at2"/>
<evidence type="ECO:0000259" key="4">
    <source>
        <dbReference type="PROSITE" id="PS50943"/>
    </source>
</evidence>
<dbReference type="Pfam" id="PF00717">
    <property type="entry name" value="Peptidase_S24"/>
    <property type="match status" value="1"/>
</dbReference>
<dbReference type="RefSeq" id="WP_136962665.1">
    <property type="nucleotide sequence ID" value="NZ_CP039690.1"/>
</dbReference>
<dbReference type="CDD" id="cd00093">
    <property type="entry name" value="HTH_XRE"/>
    <property type="match status" value="1"/>
</dbReference>
<dbReference type="CDD" id="cd06529">
    <property type="entry name" value="S24_LexA-like"/>
    <property type="match status" value="1"/>
</dbReference>
<accession>A0A4D7B9K2</accession>
<protein>
    <submittedName>
        <fullName evidence="5">Helix-turn-helix transcriptional regulator</fullName>
    </submittedName>
</protein>
<organism evidence="5 6">
    <name type="scientific">Phreatobacter stygius</name>
    <dbReference type="NCBI Taxonomy" id="1940610"/>
    <lineage>
        <taxon>Bacteria</taxon>
        <taxon>Pseudomonadati</taxon>
        <taxon>Pseudomonadota</taxon>
        <taxon>Alphaproteobacteria</taxon>
        <taxon>Hyphomicrobiales</taxon>
        <taxon>Phreatobacteraceae</taxon>
        <taxon>Phreatobacter</taxon>
    </lineage>
</organism>
<dbReference type="EMBL" id="CP039690">
    <property type="protein sequence ID" value="QCI67230.1"/>
    <property type="molecule type" value="Genomic_DNA"/>
</dbReference>
<dbReference type="PANTHER" id="PTHR40661:SF3">
    <property type="entry name" value="FELS-1 PROPHAGE TRANSCRIPTIONAL REGULATOR"/>
    <property type="match status" value="1"/>
</dbReference>
<dbReference type="PANTHER" id="PTHR40661">
    <property type="match status" value="1"/>
</dbReference>
<dbReference type="SUPFAM" id="SSF47413">
    <property type="entry name" value="lambda repressor-like DNA-binding domains"/>
    <property type="match status" value="1"/>
</dbReference>
<dbReference type="InterPro" id="IPR039418">
    <property type="entry name" value="LexA-like"/>
</dbReference>
<keyword evidence="6" id="KW-1185">Reference proteome</keyword>
<dbReference type="InterPro" id="IPR036286">
    <property type="entry name" value="LexA/Signal_pep-like_sf"/>
</dbReference>
<dbReference type="Gene3D" id="2.10.109.10">
    <property type="entry name" value="Umud Fragment, subunit A"/>
    <property type="match status" value="1"/>
</dbReference>
<dbReference type="Gene3D" id="1.10.260.40">
    <property type="entry name" value="lambda repressor-like DNA-binding domains"/>
    <property type="match status" value="1"/>
</dbReference>
<dbReference type="Pfam" id="PF01381">
    <property type="entry name" value="HTH_3"/>
    <property type="match status" value="1"/>
</dbReference>
<gene>
    <name evidence="5" type="ORF">E8M01_25145</name>
</gene>
<keyword evidence="3" id="KW-0804">Transcription</keyword>
<evidence type="ECO:0000256" key="2">
    <source>
        <dbReference type="ARBA" id="ARBA00023125"/>
    </source>
</evidence>
<dbReference type="SMART" id="SM00530">
    <property type="entry name" value="HTH_XRE"/>
    <property type="match status" value="1"/>
</dbReference>
<keyword evidence="1" id="KW-0805">Transcription regulation</keyword>